<sequence>MTTHSTHWHAWLDTMPPKPDELHVVGDVEVANPGITAYLTIRVPQGINPAILLLDLHLFQRPGQWIQQITCTQARFNRVLPPGSPRYTAIEIFQNGERIAFIDNIPHVS</sequence>
<accession>A0A0D5XYC3</accession>
<dbReference type="KEGG" id="pcz:PCL1606_26420"/>
<dbReference type="RefSeq" id="WP_044463517.1">
    <property type="nucleotide sequence ID" value="NZ_CP011110.1"/>
</dbReference>
<proteinExistence type="predicted"/>
<dbReference type="PATRIC" id="fig|587753.10.peg.2635"/>
<protein>
    <submittedName>
        <fullName evidence="1">Uncharacterized protein</fullName>
    </submittedName>
</protein>
<evidence type="ECO:0000313" key="1">
    <source>
        <dbReference type="EMBL" id="AKA24093.1"/>
    </source>
</evidence>
<name>A0A0D5XYC3_9PSED</name>
<dbReference type="AlphaFoldDB" id="A0A0D5XYC3"/>
<gene>
    <name evidence="1" type="ORF">PCL1606_26420</name>
</gene>
<dbReference type="Proteomes" id="UP000032748">
    <property type="component" value="Chromosome"/>
</dbReference>
<organism evidence="1 2">
    <name type="scientific">Pseudomonas chlororaphis</name>
    <dbReference type="NCBI Taxonomy" id="587753"/>
    <lineage>
        <taxon>Bacteria</taxon>
        <taxon>Pseudomonadati</taxon>
        <taxon>Pseudomonadota</taxon>
        <taxon>Gammaproteobacteria</taxon>
        <taxon>Pseudomonadales</taxon>
        <taxon>Pseudomonadaceae</taxon>
        <taxon>Pseudomonas</taxon>
    </lineage>
</organism>
<reference evidence="1 2" key="1">
    <citation type="journal article" date="2015" name="Mol. Plant Microbe Interact.">
        <title>Comparative Genomic Analysis of Pseudomonas chlororaphis PCL1606 Reveals New Insight into Antifungal Compounds Involved in Biocontrol.</title>
        <authorList>
            <person name="Calderon C.E."/>
            <person name="Ramos C."/>
            <person name="de Vicente A."/>
            <person name="Cazorla F.M."/>
        </authorList>
    </citation>
    <scope>NUCLEOTIDE SEQUENCE [LARGE SCALE GENOMIC DNA]</scope>
    <source>
        <strain evidence="1 2">PCL1606</strain>
    </source>
</reference>
<dbReference type="OrthoDB" id="6896393at2"/>
<evidence type="ECO:0000313" key="2">
    <source>
        <dbReference type="Proteomes" id="UP000032748"/>
    </source>
</evidence>
<dbReference type="EMBL" id="CP011110">
    <property type="protein sequence ID" value="AKA24093.1"/>
    <property type="molecule type" value="Genomic_DNA"/>
</dbReference>